<evidence type="ECO:0000313" key="2">
    <source>
        <dbReference type="Proteomes" id="UP000441772"/>
    </source>
</evidence>
<dbReference type="Proteomes" id="UP000441772">
    <property type="component" value="Unassembled WGS sequence"/>
</dbReference>
<dbReference type="EMBL" id="WBVT01000056">
    <property type="protein sequence ID" value="KAB7788994.1"/>
    <property type="molecule type" value="Genomic_DNA"/>
</dbReference>
<evidence type="ECO:0000313" key="1">
    <source>
        <dbReference type="EMBL" id="KAB7788994.1"/>
    </source>
</evidence>
<dbReference type="AlphaFoldDB" id="A0A6I1GBH2"/>
<accession>A0A6I1GBH2</accession>
<keyword evidence="2" id="KW-1185">Reference proteome</keyword>
<reference evidence="1 2" key="1">
    <citation type="submission" date="2019-09" db="EMBL/GenBank/DDBJ databases">
        <title>Characterization of the phylogenetic diversity of two novel species belonging to the genus Bifidobacterium: Bifidobacterium cebidarum sp. nov. and Bifidobacterium leontopitheci sp. nov.</title>
        <authorList>
            <person name="Lugli G.A."/>
            <person name="Duranti S."/>
            <person name="Milani C."/>
            <person name="Turroni F."/>
            <person name="Ventura M."/>
        </authorList>
    </citation>
    <scope>NUCLEOTIDE SEQUENCE [LARGE SCALE GENOMIC DNA]</scope>
    <source>
        <strain evidence="1 2">LMG 31471</strain>
    </source>
</reference>
<comment type="caution">
    <text evidence="1">The sequence shown here is derived from an EMBL/GenBank/DDBJ whole genome shotgun (WGS) entry which is preliminary data.</text>
</comment>
<gene>
    <name evidence="1" type="ORF">F7D09_2051</name>
</gene>
<protein>
    <submittedName>
        <fullName evidence="1">Uncharacterized protein</fullName>
    </submittedName>
</protein>
<proteinExistence type="predicted"/>
<sequence>MGYLAYMRANRPAWNPLHWRNRGWDDGSNHFGDNHEEFDMPIPLLFTAASGLNNPVLPDDGSTLLRPYGKYERISRPTHYAWRDRWIVASAYSYALNRNTASAVNRLYCAPVRPFPKQTGDRSEHGKRMDLDILCAPFPITVDTGLTLFSTCSLGHTDDPPFMPPYNGSPSRAMVDLMNSFRMKPGYIVWNGYLHVWVNSLYWKQLPDADADFRYAMMGVPATLELELFKAYKAYYVQLQREILAPYRGPVAWPDQCDPRFPLPGDPRSANYIVA</sequence>
<name>A0A6I1GBH2_9BIFI</name>
<organism evidence="1 2">
    <name type="scientific">Bifidobacterium leontopitheci</name>
    <dbReference type="NCBI Taxonomy" id="2650774"/>
    <lineage>
        <taxon>Bacteria</taxon>
        <taxon>Bacillati</taxon>
        <taxon>Actinomycetota</taxon>
        <taxon>Actinomycetes</taxon>
        <taxon>Bifidobacteriales</taxon>
        <taxon>Bifidobacteriaceae</taxon>
        <taxon>Bifidobacterium</taxon>
    </lineage>
</organism>
<dbReference type="RefSeq" id="WP_152235449.1">
    <property type="nucleotide sequence ID" value="NZ_JBHSKZ010000007.1"/>
</dbReference>